<evidence type="ECO:0000256" key="1">
    <source>
        <dbReference type="SAM" id="MobiDB-lite"/>
    </source>
</evidence>
<name>K5WQU6_PHACS</name>
<dbReference type="HOGENOM" id="CLU_1699744_0_0_1"/>
<reference evidence="2 3" key="1">
    <citation type="journal article" date="2012" name="BMC Genomics">
        <title>Comparative genomics of the white-rot fungi, Phanerochaete carnosa and P. chrysosporium, to elucidate the genetic basis of the distinct wood types they colonize.</title>
        <authorList>
            <person name="Suzuki H."/>
            <person name="MacDonald J."/>
            <person name="Syed K."/>
            <person name="Salamov A."/>
            <person name="Hori C."/>
            <person name="Aerts A."/>
            <person name="Henrissat B."/>
            <person name="Wiebenga A."/>
            <person name="vanKuyk P.A."/>
            <person name="Barry K."/>
            <person name="Lindquist E."/>
            <person name="LaButti K."/>
            <person name="Lapidus A."/>
            <person name="Lucas S."/>
            <person name="Coutinho P."/>
            <person name="Gong Y."/>
            <person name="Samejima M."/>
            <person name="Mahadevan R."/>
            <person name="Abou-Zaid M."/>
            <person name="de Vries R.P."/>
            <person name="Igarashi K."/>
            <person name="Yadav J.S."/>
            <person name="Grigoriev I.V."/>
            <person name="Master E.R."/>
        </authorList>
    </citation>
    <scope>NUCLEOTIDE SEQUENCE [LARGE SCALE GENOMIC DNA]</scope>
    <source>
        <strain evidence="2 3">HHB-10118-sp</strain>
    </source>
</reference>
<sequence>METAATPVSPAFEAKPRHGYREMSSAYAINTTNATYPAQPTTTTALHPTNTAEASGSREKIGPKTRTNTSASNTSAGSRSSAATTASSTSASTSSSAMASTAASSASCTSGSPGWRSSVGSTPPTSPGLSDASHFKGYFQGEAQPPLRQEREAVL</sequence>
<gene>
    <name evidence="2" type="ORF">PHACADRAFT_248694</name>
</gene>
<dbReference type="InParanoid" id="K5WQU6"/>
<dbReference type="GeneID" id="18914414"/>
<evidence type="ECO:0000313" key="3">
    <source>
        <dbReference type="Proteomes" id="UP000008370"/>
    </source>
</evidence>
<accession>K5WQU6</accession>
<proteinExistence type="predicted"/>
<feature type="compositionally biased region" description="Low complexity" evidence="1">
    <location>
        <begin position="65"/>
        <end position="130"/>
    </location>
</feature>
<protein>
    <submittedName>
        <fullName evidence="2">Uncharacterized protein</fullName>
    </submittedName>
</protein>
<organism evidence="2 3">
    <name type="scientific">Phanerochaete carnosa (strain HHB-10118-sp)</name>
    <name type="common">White-rot fungus</name>
    <name type="synonym">Peniophora carnosa</name>
    <dbReference type="NCBI Taxonomy" id="650164"/>
    <lineage>
        <taxon>Eukaryota</taxon>
        <taxon>Fungi</taxon>
        <taxon>Dikarya</taxon>
        <taxon>Basidiomycota</taxon>
        <taxon>Agaricomycotina</taxon>
        <taxon>Agaricomycetes</taxon>
        <taxon>Polyporales</taxon>
        <taxon>Phanerochaetaceae</taxon>
        <taxon>Phanerochaete</taxon>
    </lineage>
</organism>
<feature type="non-terminal residue" evidence="2">
    <location>
        <position position="155"/>
    </location>
</feature>
<feature type="region of interest" description="Disordered" evidence="1">
    <location>
        <begin position="1"/>
        <end position="155"/>
    </location>
</feature>
<keyword evidence="3" id="KW-1185">Reference proteome</keyword>
<dbReference type="Proteomes" id="UP000008370">
    <property type="component" value="Unassembled WGS sequence"/>
</dbReference>
<feature type="compositionally biased region" description="Low complexity" evidence="1">
    <location>
        <begin position="30"/>
        <end position="52"/>
    </location>
</feature>
<dbReference type="AlphaFoldDB" id="K5WQU6"/>
<dbReference type="EMBL" id="JH930468">
    <property type="protein sequence ID" value="EKM61820.1"/>
    <property type="molecule type" value="Genomic_DNA"/>
</dbReference>
<dbReference type="RefSeq" id="XP_007391216.1">
    <property type="nucleotide sequence ID" value="XM_007391154.1"/>
</dbReference>
<evidence type="ECO:0000313" key="2">
    <source>
        <dbReference type="EMBL" id="EKM61820.1"/>
    </source>
</evidence>
<dbReference type="KEGG" id="pco:PHACADRAFT_248694"/>